<dbReference type="RefSeq" id="WP_049739149.1">
    <property type="nucleotide sequence ID" value="NZ_BJON01000040.1"/>
</dbReference>
<name>A0A0K9YND1_9BACL</name>
<sequence>MKLNIPLHKRLHQLFCRHKTIGWASQTEGINNKKGCEYVTFECLDCGLNVGKWFEDNEWERIDFPDEYTLN</sequence>
<dbReference type="PATRIC" id="fig|54915.3.peg.1890"/>
<dbReference type="AlphaFoldDB" id="A0A0K9YND1"/>
<dbReference type="Proteomes" id="UP000319578">
    <property type="component" value="Unassembled WGS sequence"/>
</dbReference>
<evidence type="ECO:0000313" key="1">
    <source>
        <dbReference type="EMBL" id="GED73028.1"/>
    </source>
</evidence>
<dbReference type="Proteomes" id="UP000036834">
    <property type="component" value="Unassembled WGS sequence"/>
</dbReference>
<evidence type="ECO:0000313" key="3">
    <source>
        <dbReference type="Proteomes" id="UP000036834"/>
    </source>
</evidence>
<evidence type="ECO:0000313" key="2">
    <source>
        <dbReference type="EMBL" id="KNB70181.1"/>
    </source>
</evidence>
<reference evidence="2" key="2">
    <citation type="submission" date="2015-07" db="EMBL/GenBank/DDBJ databases">
        <title>MeaNS - Measles Nucleotide Surveillance Program.</title>
        <authorList>
            <person name="Tran T."/>
            <person name="Druce J."/>
        </authorList>
    </citation>
    <scope>NUCLEOTIDE SEQUENCE</scope>
    <source>
        <strain evidence="2">DSM 9887</strain>
    </source>
</reference>
<protein>
    <submittedName>
        <fullName evidence="2">Uncharacterized protein</fullName>
    </submittedName>
</protein>
<dbReference type="EMBL" id="LGIQ01000009">
    <property type="protein sequence ID" value="KNB70181.1"/>
    <property type="molecule type" value="Genomic_DNA"/>
</dbReference>
<organism evidence="2 3">
    <name type="scientific">Brevibacillus reuszeri</name>
    <dbReference type="NCBI Taxonomy" id="54915"/>
    <lineage>
        <taxon>Bacteria</taxon>
        <taxon>Bacillati</taxon>
        <taxon>Bacillota</taxon>
        <taxon>Bacilli</taxon>
        <taxon>Bacillales</taxon>
        <taxon>Paenibacillaceae</taxon>
        <taxon>Brevibacillus</taxon>
    </lineage>
</organism>
<gene>
    <name evidence="2" type="ORF">ADS79_14520</name>
    <name evidence="1" type="ORF">BRE01_67300</name>
</gene>
<keyword evidence="4" id="KW-1185">Reference proteome</keyword>
<comment type="caution">
    <text evidence="2">The sequence shown here is derived from an EMBL/GenBank/DDBJ whole genome shotgun (WGS) entry which is preliminary data.</text>
</comment>
<evidence type="ECO:0000313" key="4">
    <source>
        <dbReference type="Proteomes" id="UP000319578"/>
    </source>
</evidence>
<reference evidence="3" key="1">
    <citation type="submission" date="2015-07" db="EMBL/GenBank/DDBJ databases">
        <title>Genome sequencing project for genomic taxonomy and phylogenomics of Bacillus-like bacteria.</title>
        <authorList>
            <person name="Liu B."/>
            <person name="Wang J."/>
            <person name="Zhu Y."/>
            <person name="Liu G."/>
            <person name="Chen Q."/>
            <person name="Chen Z."/>
            <person name="Lan J."/>
            <person name="Che J."/>
            <person name="Ge C."/>
            <person name="Shi H."/>
            <person name="Pan Z."/>
            <person name="Liu X."/>
        </authorList>
    </citation>
    <scope>NUCLEOTIDE SEQUENCE [LARGE SCALE GENOMIC DNA]</scope>
    <source>
        <strain evidence="3">DSM 9887</strain>
    </source>
</reference>
<reference evidence="1 4" key="3">
    <citation type="submission" date="2019-06" db="EMBL/GenBank/DDBJ databases">
        <title>Whole genome shotgun sequence of Brevibacillus reuszeri NBRC 15719.</title>
        <authorList>
            <person name="Hosoyama A."/>
            <person name="Uohara A."/>
            <person name="Ohji S."/>
            <person name="Ichikawa N."/>
        </authorList>
    </citation>
    <scope>NUCLEOTIDE SEQUENCE [LARGE SCALE GENOMIC DNA]</scope>
    <source>
        <strain evidence="1 4">NBRC 15719</strain>
    </source>
</reference>
<dbReference type="STRING" id="54915.ADS79_14520"/>
<dbReference type="EMBL" id="BJON01000040">
    <property type="protein sequence ID" value="GED73028.1"/>
    <property type="molecule type" value="Genomic_DNA"/>
</dbReference>
<accession>A0A0K9YND1</accession>
<proteinExistence type="predicted"/>
<dbReference type="OrthoDB" id="9983908at2"/>